<dbReference type="InterPro" id="IPR007466">
    <property type="entry name" value="Peptidyl-Arg-deiminase_porph"/>
</dbReference>
<dbReference type="Proteomes" id="UP000326202">
    <property type="component" value="Chromosome"/>
</dbReference>
<sequence length="342" mass="37096">MTHPADDGFRLPADWAPHSRCWMAWPVRSEAWGEHLGQAREAVGEVAEAIARFEPVTMIAKPTKVAEVSLLTASGVSSFSLPQDDSWLRDNGPSFVTSGTGHVAGVQWRWNAWGGRYTEVDGDAMIPEKMLEQLSMRRYQAPLVFEGSAVMTDGEGTLIANERMILDPKRNPGLQRAEADTILKQQLGAERVIWISAAIEGDPAGGRLDTMLCFVKPGVLLVQTTQDKNDANAGAYADTTERLKGATDAKGRQLQLVEIEQPRPRQSDEGKRLPLAYTSLYLANGGVIIPAFEAPQDDRAFAAIAKLFSDRQPVQLLASDIVYGGGGFRAMTLPQPAGLPAG</sequence>
<keyword evidence="1" id="KW-0378">Hydrolase</keyword>
<dbReference type="PANTHER" id="PTHR31377:SF0">
    <property type="entry name" value="AGMATINE DEIMINASE-RELATED"/>
    <property type="match status" value="1"/>
</dbReference>
<evidence type="ECO:0000313" key="2">
    <source>
        <dbReference type="EMBL" id="QEX16318.1"/>
    </source>
</evidence>
<reference evidence="2 3" key="1">
    <citation type="submission" date="2019-08" db="EMBL/GenBank/DDBJ databases">
        <title>Hyperibacter terrae gen. nov., sp. nov. and Hyperibacter viscosus sp. nov., two new members in the family Rhodospirillaceae isolated from the rhizosphere of Hypericum perforatum.</title>
        <authorList>
            <person name="Noviana Z."/>
        </authorList>
    </citation>
    <scope>NUCLEOTIDE SEQUENCE [LARGE SCALE GENOMIC DNA]</scope>
    <source>
        <strain evidence="2 3">R5913</strain>
    </source>
</reference>
<evidence type="ECO:0000313" key="3">
    <source>
        <dbReference type="Proteomes" id="UP000326202"/>
    </source>
</evidence>
<protein>
    <submittedName>
        <fullName evidence="2">Putative agmatine deiminase</fullName>
    </submittedName>
</protein>
<gene>
    <name evidence="2" type="primary">aguA</name>
    <name evidence="2" type="ORF">FRZ44_16110</name>
</gene>
<dbReference type="GO" id="GO:0009446">
    <property type="term" value="P:putrescine biosynthetic process"/>
    <property type="evidence" value="ECO:0007669"/>
    <property type="project" value="InterPro"/>
</dbReference>
<dbReference type="KEGG" id="htq:FRZ44_16110"/>
<dbReference type="RefSeq" id="WP_151176689.1">
    <property type="nucleotide sequence ID" value="NZ_CP042906.1"/>
</dbReference>
<dbReference type="OrthoDB" id="9808013at2"/>
<accession>A0A5J6MFT0</accession>
<name>A0A5J6MFT0_9PROT</name>
<dbReference type="PANTHER" id="PTHR31377">
    <property type="entry name" value="AGMATINE DEIMINASE-RELATED"/>
    <property type="match status" value="1"/>
</dbReference>
<proteinExistence type="predicted"/>
<keyword evidence="3" id="KW-1185">Reference proteome</keyword>
<dbReference type="Pfam" id="PF04371">
    <property type="entry name" value="PAD_porph"/>
    <property type="match status" value="1"/>
</dbReference>
<dbReference type="SUPFAM" id="SSF55909">
    <property type="entry name" value="Pentein"/>
    <property type="match status" value="1"/>
</dbReference>
<dbReference type="GO" id="GO:0047632">
    <property type="term" value="F:agmatine deiminase activity"/>
    <property type="evidence" value="ECO:0007669"/>
    <property type="project" value="TreeGrafter"/>
</dbReference>
<dbReference type="GO" id="GO:0004668">
    <property type="term" value="F:protein-arginine deiminase activity"/>
    <property type="evidence" value="ECO:0007669"/>
    <property type="project" value="InterPro"/>
</dbReference>
<dbReference type="EMBL" id="CP042906">
    <property type="protein sequence ID" value="QEX16318.1"/>
    <property type="molecule type" value="Genomic_DNA"/>
</dbReference>
<evidence type="ECO:0000256" key="1">
    <source>
        <dbReference type="ARBA" id="ARBA00022801"/>
    </source>
</evidence>
<organism evidence="2 3">
    <name type="scientific">Hypericibacter terrae</name>
    <dbReference type="NCBI Taxonomy" id="2602015"/>
    <lineage>
        <taxon>Bacteria</taxon>
        <taxon>Pseudomonadati</taxon>
        <taxon>Pseudomonadota</taxon>
        <taxon>Alphaproteobacteria</taxon>
        <taxon>Rhodospirillales</taxon>
        <taxon>Dongiaceae</taxon>
        <taxon>Hypericibacter</taxon>
    </lineage>
</organism>
<dbReference type="Gene3D" id="3.75.10.10">
    <property type="entry name" value="L-arginine/glycine Amidinotransferase, Chain A"/>
    <property type="match status" value="1"/>
</dbReference>
<dbReference type="AlphaFoldDB" id="A0A5J6MFT0"/>